<organism evidence="2 3">
    <name type="scientific">Candidatus Enterococcus testudinis</name>
    <dbReference type="NCBI Taxonomy" id="1834191"/>
    <lineage>
        <taxon>Bacteria</taxon>
        <taxon>Bacillati</taxon>
        <taxon>Bacillota</taxon>
        <taxon>Bacilli</taxon>
        <taxon>Lactobacillales</taxon>
        <taxon>Enterococcaceae</taxon>
        <taxon>Enterococcus</taxon>
    </lineage>
</organism>
<feature type="transmembrane region" description="Helical" evidence="1">
    <location>
        <begin position="413"/>
        <end position="430"/>
    </location>
</feature>
<gene>
    <name evidence="2" type="ORF">A5886_001939</name>
</gene>
<reference evidence="2 3" key="1">
    <citation type="submission" date="2017-05" db="EMBL/GenBank/DDBJ databases">
        <title>The Genome Sequence of Enterococcus sp. 8G7_MSG3316.</title>
        <authorList>
            <consortium name="The Broad Institute Genomics Platform"/>
            <consortium name="The Broad Institute Genomic Center for Infectious Diseases"/>
            <person name="Earl A."/>
            <person name="Manson A."/>
            <person name="Schwartman J."/>
            <person name="Gilmore M."/>
            <person name="Abouelleil A."/>
            <person name="Cao P."/>
            <person name="Chapman S."/>
            <person name="Cusick C."/>
            <person name="Shea T."/>
            <person name="Young S."/>
            <person name="Neafsey D."/>
            <person name="Nusbaum C."/>
            <person name="Birren B."/>
        </authorList>
    </citation>
    <scope>NUCLEOTIDE SEQUENCE [LARGE SCALE GENOMIC DNA]</scope>
    <source>
        <strain evidence="2 3">8G7_MSG3316</strain>
    </source>
</reference>
<accession>A0A242A7J8</accession>
<dbReference type="Proteomes" id="UP000195043">
    <property type="component" value="Unassembled WGS sequence"/>
</dbReference>
<comment type="caution">
    <text evidence="2">The sequence shown here is derived from an EMBL/GenBank/DDBJ whole genome shotgun (WGS) entry which is preliminary data.</text>
</comment>
<evidence type="ECO:0000256" key="1">
    <source>
        <dbReference type="SAM" id="Phobius"/>
    </source>
</evidence>
<feature type="transmembrane region" description="Helical" evidence="1">
    <location>
        <begin position="324"/>
        <end position="348"/>
    </location>
</feature>
<feature type="transmembrane region" description="Helical" evidence="1">
    <location>
        <begin position="296"/>
        <end position="317"/>
    </location>
</feature>
<feature type="transmembrane region" description="Helical" evidence="1">
    <location>
        <begin position="80"/>
        <end position="98"/>
    </location>
</feature>
<feature type="transmembrane region" description="Helical" evidence="1">
    <location>
        <begin position="204"/>
        <end position="224"/>
    </location>
</feature>
<dbReference type="EMBL" id="NGKU01000001">
    <property type="protein sequence ID" value="OTN76860.1"/>
    <property type="molecule type" value="Genomic_DNA"/>
</dbReference>
<name>A0A242A7J8_9ENTE</name>
<dbReference type="Pfam" id="PF07613">
    <property type="entry name" value="DUF1576"/>
    <property type="match status" value="2"/>
</dbReference>
<feature type="transmembrane region" description="Helical" evidence="1">
    <location>
        <begin position="105"/>
        <end position="127"/>
    </location>
</feature>
<dbReference type="RefSeq" id="WP_086274913.1">
    <property type="nucleotide sequence ID" value="NZ_NGKU01000001.1"/>
</dbReference>
<keyword evidence="3" id="KW-1185">Reference proteome</keyword>
<feature type="transmembrane region" description="Helical" evidence="1">
    <location>
        <begin position="245"/>
        <end position="264"/>
    </location>
</feature>
<evidence type="ECO:0000313" key="3">
    <source>
        <dbReference type="Proteomes" id="UP000195043"/>
    </source>
</evidence>
<feature type="transmembrane region" description="Helical" evidence="1">
    <location>
        <begin position="30"/>
        <end position="48"/>
    </location>
</feature>
<dbReference type="InterPro" id="IPR011470">
    <property type="entry name" value="DUF1576"/>
</dbReference>
<sequence>MSNLVSILKKKFRDDLHFPEKGTISVHNGYRLLFLFNLFLLSAALILLEPSHLLTEMQRILFSESHLVTDYIELTSVGTALFNSSLMTFIAIFICYHYRVPMTGGAVSAIFMVTGYGLFGKNLLNFIPIFLGVRLYSYLMNEPLKKFLLIALYGSSVSPVVSFFAFNQRLSPIVGLSVGYLIGIVIGFIMVPLALHFQSLFKRVSLYSAGFTSGMLCTMVAGICRMFGLQIDLRGIVSTEQQPELIVLLVVFGLLISGYGLRMASKRHRLNLRAVWSHSGKIELDILRDTGVYNTMINMGLMTLLLAGYVMTIGAVVNGPVLGAIFCVIGFSACGAHVFNSVPLLLGVTLANALNIYAINETVTVTAAIFAMMLCAITNAYGWKGGLIVGFIHTSMVLNIDVLHGGLNLYNNGFSGGLVAMMIIPLLDLTKQLKRKKGLKKLEDELIDNVGITIDQDLMSREAPQPETKQITGYSLSRK</sequence>
<keyword evidence="1" id="KW-0472">Membrane</keyword>
<evidence type="ECO:0008006" key="4">
    <source>
        <dbReference type="Google" id="ProtNLM"/>
    </source>
</evidence>
<proteinExistence type="predicted"/>
<dbReference type="AlphaFoldDB" id="A0A242A7J8"/>
<dbReference type="STRING" id="1834191.A5886_001939"/>
<keyword evidence="1" id="KW-0812">Transmembrane</keyword>
<dbReference type="OrthoDB" id="9776502at2"/>
<evidence type="ECO:0000313" key="2">
    <source>
        <dbReference type="EMBL" id="OTN76860.1"/>
    </source>
</evidence>
<protein>
    <recommendedName>
        <fullName evidence="4">DUF1576 domain-containing protein</fullName>
    </recommendedName>
</protein>
<feature type="transmembrane region" description="Helical" evidence="1">
    <location>
        <begin position="178"/>
        <end position="198"/>
    </location>
</feature>
<keyword evidence="1" id="KW-1133">Transmembrane helix</keyword>